<accession>A0A6B1DVH8</accession>
<dbReference type="InterPro" id="IPR023186">
    <property type="entry name" value="IUNH"/>
</dbReference>
<name>A0A6B1DVH8_9CHLR</name>
<protein>
    <submittedName>
        <fullName evidence="4">Nucleoside hydrolase</fullName>
    </submittedName>
</protein>
<reference evidence="4" key="1">
    <citation type="submission" date="2019-09" db="EMBL/GenBank/DDBJ databases">
        <title>Characterisation of the sponge microbiome using genome-centric metagenomics.</title>
        <authorList>
            <person name="Engelberts J.P."/>
            <person name="Robbins S.J."/>
            <person name="De Goeij J.M."/>
            <person name="Aranda M."/>
            <person name="Bell S.C."/>
            <person name="Webster N.S."/>
        </authorList>
    </citation>
    <scope>NUCLEOTIDE SEQUENCE</scope>
    <source>
        <strain evidence="4">SB0662_bin_9</strain>
    </source>
</reference>
<feature type="domain" description="Inosine/uridine-preferring nucleoside hydrolase" evidence="3">
    <location>
        <begin position="19"/>
        <end position="257"/>
    </location>
</feature>
<dbReference type="GO" id="GO:0006152">
    <property type="term" value="P:purine nucleoside catabolic process"/>
    <property type="evidence" value="ECO:0007669"/>
    <property type="project" value="TreeGrafter"/>
</dbReference>
<dbReference type="SUPFAM" id="SSF53590">
    <property type="entry name" value="Nucleoside hydrolase"/>
    <property type="match status" value="1"/>
</dbReference>
<dbReference type="Pfam" id="PF01156">
    <property type="entry name" value="IU_nuc_hydro"/>
    <property type="match status" value="1"/>
</dbReference>
<proteinExistence type="predicted"/>
<dbReference type="PANTHER" id="PTHR12304">
    <property type="entry name" value="INOSINE-URIDINE PREFERRING NUCLEOSIDE HYDROLASE"/>
    <property type="match status" value="1"/>
</dbReference>
<dbReference type="GO" id="GO:0008477">
    <property type="term" value="F:purine nucleosidase activity"/>
    <property type="evidence" value="ECO:0007669"/>
    <property type="project" value="TreeGrafter"/>
</dbReference>
<dbReference type="PANTHER" id="PTHR12304:SF4">
    <property type="entry name" value="URIDINE NUCLEOSIDASE"/>
    <property type="match status" value="1"/>
</dbReference>
<comment type="caution">
    <text evidence="4">The sequence shown here is derived from an EMBL/GenBank/DDBJ whole genome shotgun (WGS) entry which is preliminary data.</text>
</comment>
<sequence length="304" mass="33962">MVEIRSSEPPTPAGRIRMVLDTDTYNEIDDQFSLVHVMLSPTEVDLQAVYAAPFLNNRSSSAGDGMEKSHEEILRLFELLGREPKGMVLRGSDRFMDSPRDIVPSPAVEHMLSLLAEGDEPLYVVAIGAPTNVSSVLLAARERNIDLGRRMRVVWLGGQPLHQTNAREFNLMQDPIASRLLLQLSPSLTLFPCWGVASHLLTTVPELERHLAPLGPVGAFLTERFAAYSDNHYAWAKEVWDLAATAYVINPDWTRSRVTATPDLDPATLDWIPQPEGPPMREATMVDRNAIFRDLFQKVADFYG</sequence>
<organism evidence="4">
    <name type="scientific">Caldilineaceae bacterium SB0662_bin_9</name>
    <dbReference type="NCBI Taxonomy" id="2605258"/>
    <lineage>
        <taxon>Bacteria</taxon>
        <taxon>Bacillati</taxon>
        <taxon>Chloroflexota</taxon>
        <taxon>Caldilineae</taxon>
        <taxon>Caldilineales</taxon>
        <taxon>Caldilineaceae</taxon>
    </lineage>
</organism>
<dbReference type="GO" id="GO:0005829">
    <property type="term" value="C:cytosol"/>
    <property type="evidence" value="ECO:0007669"/>
    <property type="project" value="TreeGrafter"/>
</dbReference>
<gene>
    <name evidence="4" type="ORF">F4Y08_10170</name>
</gene>
<dbReference type="InterPro" id="IPR001910">
    <property type="entry name" value="Inosine/uridine_hydrolase_dom"/>
</dbReference>
<evidence type="ECO:0000256" key="2">
    <source>
        <dbReference type="ARBA" id="ARBA00023295"/>
    </source>
</evidence>
<keyword evidence="2" id="KW-0326">Glycosidase</keyword>
<evidence type="ECO:0000259" key="3">
    <source>
        <dbReference type="Pfam" id="PF01156"/>
    </source>
</evidence>
<dbReference type="AlphaFoldDB" id="A0A6B1DVH8"/>
<evidence type="ECO:0000256" key="1">
    <source>
        <dbReference type="ARBA" id="ARBA00022801"/>
    </source>
</evidence>
<evidence type="ECO:0000313" key="4">
    <source>
        <dbReference type="EMBL" id="MYD90683.1"/>
    </source>
</evidence>
<dbReference type="EMBL" id="VXPY01000072">
    <property type="protein sequence ID" value="MYD90683.1"/>
    <property type="molecule type" value="Genomic_DNA"/>
</dbReference>
<keyword evidence="1 4" id="KW-0378">Hydrolase</keyword>
<dbReference type="Gene3D" id="3.90.245.10">
    <property type="entry name" value="Ribonucleoside hydrolase-like"/>
    <property type="match status" value="1"/>
</dbReference>
<dbReference type="InterPro" id="IPR036452">
    <property type="entry name" value="Ribo_hydro-like"/>
</dbReference>